<dbReference type="SUPFAM" id="SSF53067">
    <property type="entry name" value="Actin-like ATPase domain"/>
    <property type="match status" value="1"/>
</dbReference>
<dbReference type="GO" id="GO:0006355">
    <property type="term" value="P:regulation of DNA-templated transcription"/>
    <property type="evidence" value="ECO:0007669"/>
    <property type="project" value="UniProtKB-ARBA"/>
</dbReference>
<dbReference type="OrthoDB" id="9795247at2"/>
<dbReference type="RefSeq" id="WP_014456191.1">
    <property type="nucleotide sequence ID" value="NC_017098.1"/>
</dbReference>
<dbReference type="eggNOG" id="COG1940">
    <property type="taxonomic scope" value="Bacteria"/>
</dbReference>
<dbReference type="PATRIC" id="fig|889378.3.peg.2147"/>
<dbReference type="Pfam" id="PF13412">
    <property type="entry name" value="HTH_24"/>
    <property type="match status" value="1"/>
</dbReference>
<dbReference type="Proteomes" id="UP000007383">
    <property type="component" value="Chromosome"/>
</dbReference>
<protein>
    <submittedName>
        <fullName evidence="3">Transcriptional regulator/sugar kinase</fullName>
    </submittedName>
</protein>
<reference evidence="4" key="1">
    <citation type="journal article" date="2013" name="Stand. Genomic Sci.">
        <title>Complete genome sequence of the halophilic bacterium Spirochaeta africana type strain (Z-7692(T)) from the alkaline Lake Magadi in the East African Rift.</title>
        <authorList>
            <person name="Liolos K."/>
            <person name="Abt B."/>
            <person name="Scheuner C."/>
            <person name="Teshima H."/>
            <person name="Held B."/>
            <person name="Lapidus A."/>
            <person name="Nolan M."/>
            <person name="Lucas S."/>
            <person name="Deshpande S."/>
            <person name="Cheng J.F."/>
            <person name="Tapia R."/>
            <person name="Goodwin L.A."/>
            <person name="Pitluck S."/>
            <person name="Pagani I."/>
            <person name="Ivanova N."/>
            <person name="Mavromatis K."/>
            <person name="Mikhailova N."/>
            <person name="Huntemann M."/>
            <person name="Pati A."/>
            <person name="Chen A."/>
            <person name="Palaniappan K."/>
            <person name="Land M."/>
            <person name="Rohde M."/>
            <person name="Tindall B.J."/>
            <person name="Detter J.C."/>
            <person name="Goker M."/>
            <person name="Bristow J."/>
            <person name="Eisen J.A."/>
            <person name="Markowitz V."/>
            <person name="Hugenholtz P."/>
            <person name="Woyke T."/>
            <person name="Klenk H.P."/>
            <person name="Kyrpides N.C."/>
        </authorList>
    </citation>
    <scope>NUCLEOTIDE SEQUENCE</scope>
    <source>
        <strain evidence="4">ATCC 700263 / DSM 8902 / Z-7692</strain>
    </source>
</reference>
<dbReference type="Gene3D" id="3.30.420.40">
    <property type="match status" value="3"/>
</dbReference>
<keyword evidence="3" id="KW-0418">Kinase</keyword>
<dbReference type="InterPro" id="IPR011991">
    <property type="entry name" value="ArsR-like_HTH"/>
</dbReference>
<evidence type="ECO:0000313" key="4">
    <source>
        <dbReference type="Proteomes" id="UP000007383"/>
    </source>
</evidence>
<dbReference type="Pfam" id="PF00480">
    <property type="entry name" value="ROK"/>
    <property type="match status" value="1"/>
</dbReference>
<dbReference type="CDD" id="cd23763">
    <property type="entry name" value="ASKHA_ATPase_ROK"/>
    <property type="match status" value="1"/>
</dbReference>
<dbReference type="InterPro" id="IPR036388">
    <property type="entry name" value="WH-like_DNA-bd_sf"/>
</dbReference>
<name>H9UL15_SPIAZ</name>
<dbReference type="Gene3D" id="1.10.10.10">
    <property type="entry name" value="Winged helix-like DNA-binding domain superfamily/Winged helix DNA-binding domain"/>
    <property type="match status" value="1"/>
</dbReference>
<evidence type="ECO:0000256" key="1">
    <source>
        <dbReference type="ARBA" id="ARBA00006479"/>
    </source>
</evidence>
<dbReference type="GO" id="GO:0016301">
    <property type="term" value="F:kinase activity"/>
    <property type="evidence" value="ECO:0007669"/>
    <property type="project" value="UniProtKB-KW"/>
</dbReference>
<keyword evidence="3" id="KW-0808">Transferase</keyword>
<dbReference type="InterPro" id="IPR000600">
    <property type="entry name" value="ROK"/>
</dbReference>
<accession>H9UL15</accession>
<dbReference type="InterPro" id="IPR043129">
    <property type="entry name" value="ATPase_NBD"/>
</dbReference>
<proteinExistence type="inferred from homology"/>
<gene>
    <name evidence="3" type="ordered locus">Spiaf_2171</name>
</gene>
<comment type="similarity">
    <text evidence="1">Belongs to the ROK (NagC/XylR) family.</text>
</comment>
<dbReference type="KEGG" id="sfc:Spiaf_2171"/>
<dbReference type="CDD" id="cd00090">
    <property type="entry name" value="HTH_ARSR"/>
    <property type="match status" value="1"/>
</dbReference>
<evidence type="ECO:0000313" key="3">
    <source>
        <dbReference type="EMBL" id="AFG38208.1"/>
    </source>
</evidence>
<dbReference type="EMBL" id="CP003282">
    <property type="protein sequence ID" value="AFG38208.1"/>
    <property type="molecule type" value="Genomic_DNA"/>
</dbReference>
<organism evidence="3 4">
    <name type="scientific">Spirochaeta africana (strain ATCC 700263 / DSM 8902 / Z-7692)</name>
    <dbReference type="NCBI Taxonomy" id="889378"/>
    <lineage>
        <taxon>Bacteria</taxon>
        <taxon>Pseudomonadati</taxon>
        <taxon>Spirochaetota</taxon>
        <taxon>Spirochaetia</taxon>
        <taxon>Spirochaetales</taxon>
        <taxon>Spirochaetaceae</taxon>
        <taxon>Spirochaeta</taxon>
    </lineage>
</organism>
<feature type="region of interest" description="Disordered" evidence="2">
    <location>
        <begin position="53"/>
        <end position="78"/>
    </location>
</feature>
<evidence type="ECO:0000256" key="2">
    <source>
        <dbReference type="SAM" id="MobiDB-lite"/>
    </source>
</evidence>
<dbReference type="PANTHER" id="PTHR18964">
    <property type="entry name" value="ROK (REPRESSOR, ORF, KINASE) FAMILY"/>
    <property type="match status" value="1"/>
</dbReference>
<dbReference type="AlphaFoldDB" id="H9UL15"/>
<dbReference type="PANTHER" id="PTHR18964:SF149">
    <property type="entry name" value="BIFUNCTIONAL UDP-N-ACETYLGLUCOSAMINE 2-EPIMERASE_N-ACETYLMANNOSAMINE KINASE"/>
    <property type="match status" value="1"/>
</dbReference>
<keyword evidence="4" id="KW-1185">Reference proteome</keyword>
<dbReference type="InterPro" id="IPR036390">
    <property type="entry name" value="WH_DNA-bd_sf"/>
</dbReference>
<dbReference type="HOGENOM" id="CLU_036604_13_5_12"/>
<sequence>MNDSKPEQYAAQILSLLFRSPGLSRADLSGQLGIDRGMITRIVKRLSADGLVRERRDSMHSGPRNDTNSSAPGRRPIPLQLNDSDSCVLGLEVQRDFIKVSRVTVYGTIISTRIHPHPSRQNIRAEIIQAIERELNCTAPRVLGIGIAASGLADPRTGCIVHSPHLGVDSTPLDLQTPLQQYFDLPVRVDNDARCCCYDVMTYGSLQQHHSFLYLFCELNDDQTDPERYENVGIGSAIVLNGAIQYGSHSAAGEFRSIFANPDTHSQFAADLGRAPLRIKSDQALRTRFLEDLAANFAMIANYLDVAAIYLGGGIERYQEEARPIFARALHTTRLYRQDHQRGVEIHFAESDAKPAVRGAAALIARALFL</sequence>
<dbReference type="STRING" id="889378.Spiaf_2171"/>
<dbReference type="SUPFAM" id="SSF46785">
    <property type="entry name" value="Winged helix' DNA-binding domain"/>
    <property type="match status" value="1"/>
</dbReference>